<protein>
    <submittedName>
        <fullName evidence="1">Uncharacterized protein</fullName>
    </submittedName>
</protein>
<reference evidence="1 2" key="1">
    <citation type="submission" date="2024-03" db="EMBL/GenBank/DDBJ databases">
        <authorList>
            <person name="Martinez-Hernandez J."/>
        </authorList>
    </citation>
    <scope>NUCLEOTIDE SEQUENCE [LARGE SCALE GENOMIC DNA]</scope>
</reference>
<evidence type="ECO:0000313" key="1">
    <source>
        <dbReference type="EMBL" id="CAL0306209.1"/>
    </source>
</evidence>
<organism evidence="1 2">
    <name type="scientific">Lupinus luteus</name>
    <name type="common">European yellow lupine</name>
    <dbReference type="NCBI Taxonomy" id="3873"/>
    <lineage>
        <taxon>Eukaryota</taxon>
        <taxon>Viridiplantae</taxon>
        <taxon>Streptophyta</taxon>
        <taxon>Embryophyta</taxon>
        <taxon>Tracheophyta</taxon>
        <taxon>Spermatophyta</taxon>
        <taxon>Magnoliopsida</taxon>
        <taxon>eudicotyledons</taxon>
        <taxon>Gunneridae</taxon>
        <taxon>Pentapetalae</taxon>
        <taxon>rosids</taxon>
        <taxon>fabids</taxon>
        <taxon>Fabales</taxon>
        <taxon>Fabaceae</taxon>
        <taxon>Papilionoideae</taxon>
        <taxon>50 kb inversion clade</taxon>
        <taxon>genistoids sensu lato</taxon>
        <taxon>core genistoids</taxon>
        <taxon>Genisteae</taxon>
        <taxon>Lupinus</taxon>
    </lineage>
</organism>
<name>A0AAV1WB09_LUPLU</name>
<comment type="caution">
    <text evidence="1">The sequence shown here is derived from an EMBL/GenBank/DDBJ whole genome shotgun (WGS) entry which is preliminary data.</text>
</comment>
<gene>
    <name evidence="1" type="ORF">LLUT_LOCUS7269</name>
</gene>
<dbReference type="AlphaFoldDB" id="A0AAV1WB09"/>
<keyword evidence="2" id="KW-1185">Reference proteome</keyword>
<sequence length="61" mass="7063">MEDISGDDLHVRCQYIRCNLNVYAITSAQVYSNTPANFDYKLERSKFTALAWKLEPIFSSQ</sequence>
<evidence type="ECO:0000313" key="2">
    <source>
        <dbReference type="Proteomes" id="UP001497480"/>
    </source>
</evidence>
<accession>A0AAV1WB09</accession>
<dbReference type="Proteomes" id="UP001497480">
    <property type="component" value="Unassembled WGS sequence"/>
</dbReference>
<dbReference type="EMBL" id="CAXHTB010000005">
    <property type="protein sequence ID" value="CAL0306209.1"/>
    <property type="molecule type" value="Genomic_DNA"/>
</dbReference>
<proteinExistence type="predicted"/>